<keyword evidence="3" id="KW-1185">Reference proteome</keyword>
<dbReference type="Proteomes" id="UP000290975">
    <property type="component" value="Unassembled WGS sequence"/>
</dbReference>
<evidence type="ECO:0000313" key="2">
    <source>
        <dbReference type="EMBL" id="GBH28842.1"/>
    </source>
</evidence>
<comment type="caution">
    <text evidence="2">The sequence shown here is derived from an EMBL/GenBank/DDBJ whole genome shotgun (WGS) entry which is preliminary data.</text>
</comment>
<proteinExistence type="predicted"/>
<accession>A0A401IWT8</accession>
<dbReference type="InterPro" id="IPR029058">
    <property type="entry name" value="AB_hydrolase_fold"/>
</dbReference>
<dbReference type="Gene3D" id="3.40.50.1820">
    <property type="entry name" value="alpha/beta hydrolase"/>
    <property type="match status" value="1"/>
</dbReference>
<dbReference type="SUPFAM" id="SSF53474">
    <property type="entry name" value="alpha/beta-Hydrolases"/>
    <property type="match status" value="1"/>
</dbReference>
<reference evidence="2 3" key="1">
    <citation type="submission" date="2014-12" db="EMBL/GenBank/DDBJ databases">
        <title>Whole genome sequencing of Sphingobium xenophagum OW59.</title>
        <authorList>
            <person name="Ohta Y."/>
            <person name="Nishi S."/>
            <person name="Hatada Y."/>
        </authorList>
    </citation>
    <scope>NUCLEOTIDE SEQUENCE [LARGE SCALE GENOMIC DNA]</scope>
    <source>
        <strain evidence="2 3">OW59</strain>
    </source>
</reference>
<evidence type="ECO:0000313" key="3">
    <source>
        <dbReference type="Proteomes" id="UP000290975"/>
    </source>
</evidence>
<name>A0A401IWT8_SPHXE</name>
<evidence type="ECO:0000259" key="1">
    <source>
        <dbReference type="Pfam" id="PF12697"/>
    </source>
</evidence>
<feature type="domain" description="AB hydrolase-1" evidence="1">
    <location>
        <begin position="2"/>
        <end position="62"/>
    </location>
</feature>
<dbReference type="RefSeq" id="WP_165418711.1">
    <property type="nucleotide sequence ID" value="NZ_BBQY01000001.1"/>
</dbReference>
<gene>
    <name evidence="2" type="ORF">MBESOW_P0095</name>
</gene>
<dbReference type="InterPro" id="IPR000073">
    <property type="entry name" value="AB_hydrolase_1"/>
</dbReference>
<dbReference type="EMBL" id="BBQY01000001">
    <property type="protein sequence ID" value="GBH28842.1"/>
    <property type="molecule type" value="Genomic_DNA"/>
</dbReference>
<organism evidence="2 3">
    <name type="scientific">Sphingobium xenophagum</name>
    <dbReference type="NCBI Taxonomy" id="121428"/>
    <lineage>
        <taxon>Bacteria</taxon>
        <taxon>Pseudomonadati</taxon>
        <taxon>Pseudomonadota</taxon>
        <taxon>Alphaproteobacteria</taxon>
        <taxon>Sphingomonadales</taxon>
        <taxon>Sphingomonadaceae</taxon>
        <taxon>Sphingobium</taxon>
    </lineage>
</organism>
<sequence length="75" mass="8280">MDSRIWGETMPRLNAASLRPIAYDRRGHGPPTDWGGCDYDALADDLSAVIEALSLHDVMLVVLVAAMPSDRNRKE</sequence>
<dbReference type="AlphaFoldDB" id="A0A401IWT8"/>
<dbReference type="Pfam" id="PF12697">
    <property type="entry name" value="Abhydrolase_6"/>
    <property type="match status" value="1"/>
</dbReference>
<protein>
    <recommendedName>
        <fullName evidence="1">AB hydrolase-1 domain-containing protein</fullName>
    </recommendedName>
</protein>